<evidence type="ECO:0000313" key="2">
    <source>
        <dbReference type="EMBL" id="ARU93772.1"/>
    </source>
</evidence>
<evidence type="ECO:0000259" key="1">
    <source>
        <dbReference type="PROSITE" id="PS51186"/>
    </source>
</evidence>
<dbReference type="Proteomes" id="UP000195729">
    <property type="component" value="Chromosome"/>
</dbReference>
<sequence>MKITELSIEDCLDLRHQVLWPDLPRDESRVAGDETARHLGIIRDGIVISCLSVFPDGKDRVQIRKFATRQALQGQGIGTLLLTGVLSMLQQEGVDQVFLDARQTALSFYLRAGFITEGSPFIRKGLMYIRMINQLQGTAASV</sequence>
<evidence type="ECO:0000313" key="4">
    <source>
        <dbReference type="Proteomes" id="UP000195729"/>
    </source>
</evidence>
<dbReference type="CDD" id="cd04301">
    <property type="entry name" value="NAT_SF"/>
    <property type="match status" value="1"/>
</dbReference>
<dbReference type="Proteomes" id="UP000195814">
    <property type="component" value="Chromosome"/>
</dbReference>
<name>A0A1Y0L6V2_TATCI</name>
<dbReference type="EMBL" id="CP015581">
    <property type="protein sequence ID" value="ARU97810.1"/>
    <property type="molecule type" value="Genomic_DNA"/>
</dbReference>
<dbReference type="SUPFAM" id="SSF55729">
    <property type="entry name" value="Acyl-CoA N-acyltransferases (Nat)"/>
    <property type="match status" value="1"/>
</dbReference>
<organism evidence="2 5">
    <name type="scientific">Tatumella citrea</name>
    <name type="common">Pantoea citrea</name>
    <dbReference type="NCBI Taxonomy" id="53336"/>
    <lineage>
        <taxon>Bacteria</taxon>
        <taxon>Pseudomonadati</taxon>
        <taxon>Pseudomonadota</taxon>
        <taxon>Gammaproteobacteria</taxon>
        <taxon>Enterobacterales</taxon>
        <taxon>Erwiniaceae</taxon>
        <taxon>Tatumella</taxon>
    </lineage>
</organism>
<protein>
    <recommendedName>
        <fullName evidence="1">N-acetyltransferase domain-containing protein</fullName>
    </recommendedName>
</protein>
<dbReference type="Pfam" id="PF13673">
    <property type="entry name" value="Acetyltransf_10"/>
    <property type="match status" value="1"/>
</dbReference>
<proteinExistence type="predicted"/>
<feature type="domain" description="N-acetyltransferase" evidence="1">
    <location>
        <begin position="1"/>
        <end position="136"/>
    </location>
</feature>
<dbReference type="InterPro" id="IPR000182">
    <property type="entry name" value="GNAT_dom"/>
</dbReference>
<gene>
    <name evidence="2" type="ORF">A7K98_08270</name>
    <name evidence="3" type="ORF">A7K99_08270</name>
</gene>
<dbReference type="KEGG" id="tci:A7K98_08270"/>
<evidence type="ECO:0000313" key="5">
    <source>
        <dbReference type="Proteomes" id="UP000195814"/>
    </source>
</evidence>
<dbReference type="EMBL" id="CP015579">
    <property type="protein sequence ID" value="ARU93772.1"/>
    <property type="molecule type" value="Genomic_DNA"/>
</dbReference>
<dbReference type="OrthoDB" id="1178186at2"/>
<dbReference type="AlphaFoldDB" id="A0A1Y0L6V2"/>
<dbReference type="Gene3D" id="3.40.630.30">
    <property type="match status" value="1"/>
</dbReference>
<reference evidence="4 5" key="1">
    <citation type="submission" date="2016-05" db="EMBL/GenBank/DDBJ databases">
        <title>Complete genome sequence of two 2,5-diketo-D-glunonic acid producing strain Tatumella citrea.</title>
        <authorList>
            <person name="Duan C."/>
            <person name="Yang J."/>
            <person name="Yang S."/>
        </authorList>
    </citation>
    <scope>NUCLEOTIDE SEQUENCE [LARGE SCALE GENOMIC DNA]</scope>
    <source>
        <strain evidence="3 4">ATCC 39140</strain>
        <strain evidence="2 5">DSM 13699</strain>
    </source>
</reference>
<dbReference type="GO" id="GO:0016747">
    <property type="term" value="F:acyltransferase activity, transferring groups other than amino-acyl groups"/>
    <property type="evidence" value="ECO:0007669"/>
    <property type="project" value="InterPro"/>
</dbReference>
<dbReference type="InterPro" id="IPR016181">
    <property type="entry name" value="Acyl_CoA_acyltransferase"/>
</dbReference>
<accession>A0A1Y0L6V2</accession>
<keyword evidence="4" id="KW-1185">Reference proteome</keyword>
<dbReference type="RefSeq" id="WP_087488133.1">
    <property type="nucleotide sequence ID" value="NZ_CP015579.1"/>
</dbReference>
<evidence type="ECO:0000313" key="3">
    <source>
        <dbReference type="EMBL" id="ARU97810.1"/>
    </source>
</evidence>
<dbReference type="PROSITE" id="PS51186">
    <property type="entry name" value="GNAT"/>
    <property type="match status" value="1"/>
</dbReference>